<dbReference type="InterPro" id="IPR003099">
    <property type="entry name" value="Prephen_DH"/>
</dbReference>
<evidence type="ECO:0000313" key="3">
    <source>
        <dbReference type="EMBL" id="SVC34254.1"/>
    </source>
</evidence>
<dbReference type="Pfam" id="PF02153">
    <property type="entry name" value="PDH_N"/>
    <property type="match status" value="1"/>
</dbReference>
<sequence length="194" mass="21433">VEKITGLVPEGVHYVGSHPIAGSEKAGLKESRPDLFQGNKCILTPVPSTDPAALETIRSLWKKLGMEMVQMDAGEHDFIFGAVSHLPHVIAYALMNTLGSIKTENYNEIISFSGAGLKDSTRIASSDPVMWRDIFLSNRAPVLKLIDQFKFSLDQVKGWIEKQDGPSLERSFSKANKYRFNLVNGAAVLDDNRD</sequence>
<dbReference type="PANTHER" id="PTHR21363:SF0">
    <property type="entry name" value="PREPHENATE DEHYDROGENASE [NADP(+)]"/>
    <property type="match status" value="1"/>
</dbReference>
<dbReference type="GO" id="GO:0004665">
    <property type="term" value="F:prephenate dehydrogenase (NADP+) activity"/>
    <property type="evidence" value="ECO:0007669"/>
    <property type="project" value="InterPro"/>
</dbReference>
<dbReference type="EMBL" id="UINC01086105">
    <property type="protein sequence ID" value="SVC34254.1"/>
    <property type="molecule type" value="Genomic_DNA"/>
</dbReference>
<dbReference type="SUPFAM" id="SSF48179">
    <property type="entry name" value="6-phosphogluconate dehydrogenase C-terminal domain-like"/>
    <property type="match status" value="1"/>
</dbReference>
<dbReference type="Gene3D" id="1.10.3660.10">
    <property type="entry name" value="6-phosphogluconate dehydrogenase C-terminal like domain"/>
    <property type="match status" value="1"/>
</dbReference>
<dbReference type="PANTHER" id="PTHR21363">
    <property type="entry name" value="PREPHENATE DEHYDROGENASE"/>
    <property type="match status" value="1"/>
</dbReference>
<feature type="non-terminal residue" evidence="3">
    <location>
        <position position="1"/>
    </location>
</feature>
<dbReference type="InterPro" id="IPR046825">
    <property type="entry name" value="PDH_C"/>
</dbReference>
<dbReference type="Pfam" id="PF20463">
    <property type="entry name" value="PDH_C"/>
    <property type="match status" value="1"/>
</dbReference>
<dbReference type="InterPro" id="IPR008927">
    <property type="entry name" value="6-PGluconate_DH-like_C_sf"/>
</dbReference>
<organism evidence="3">
    <name type="scientific">marine metagenome</name>
    <dbReference type="NCBI Taxonomy" id="408172"/>
    <lineage>
        <taxon>unclassified sequences</taxon>
        <taxon>metagenomes</taxon>
        <taxon>ecological metagenomes</taxon>
    </lineage>
</organism>
<feature type="domain" description="Prephenate/arogenate dehydrogenase" evidence="2">
    <location>
        <begin position="1"/>
        <end position="190"/>
    </location>
</feature>
<dbReference type="FunFam" id="1.10.3660.10:FF:000003">
    <property type="entry name" value="Prephenate dehydrogenase"/>
    <property type="match status" value="1"/>
</dbReference>
<dbReference type="InterPro" id="IPR046826">
    <property type="entry name" value="PDH_N"/>
</dbReference>
<accession>A0A382LBI0</accession>
<evidence type="ECO:0000256" key="1">
    <source>
        <dbReference type="ARBA" id="ARBA00023002"/>
    </source>
</evidence>
<proteinExistence type="predicted"/>
<dbReference type="GO" id="GO:0070403">
    <property type="term" value="F:NAD+ binding"/>
    <property type="evidence" value="ECO:0007669"/>
    <property type="project" value="InterPro"/>
</dbReference>
<evidence type="ECO:0000259" key="2">
    <source>
        <dbReference type="PROSITE" id="PS51176"/>
    </source>
</evidence>
<gene>
    <name evidence="3" type="ORF">METZ01_LOCUS287108</name>
</gene>
<name>A0A382LBI0_9ZZZZ</name>
<dbReference type="SUPFAM" id="SSF51735">
    <property type="entry name" value="NAD(P)-binding Rossmann-fold domains"/>
    <property type="match status" value="1"/>
</dbReference>
<dbReference type="PROSITE" id="PS51176">
    <property type="entry name" value="PDH_ADH"/>
    <property type="match status" value="1"/>
</dbReference>
<reference evidence="3" key="1">
    <citation type="submission" date="2018-05" db="EMBL/GenBank/DDBJ databases">
        <authorList>
            <person name="Lanie J.A."/>
            <person name="Ng W.-L."/>
            <person name="Kazmierczak K.M."/>
            <person name="Andrzejewski T.M."/>
            <person name="Davidsen T.M."/>
            <person name="Wayne K.J."/>
            <person name="Tettelin H."/>
            <person name="Glass J.I."/>
            <person name="Rusch D."/>
            <person name="Podicherti R."/>
            <person name="Tsui H.-C.T."/>
            <person name="Winkler M.E."/>
        </authorList>
    </citation>
    <scope>NUCLEOTIDE SEQUENCE</scope>
</reference>
<protein>
    <recommendedName>
        <fullName evidence="2">Prephenate/arogenate dehydrogenase domain-containing protein</fullName>
    </recommendedName>
</protein>
<dbReference type="InterPro" id="IPR050812">
    <property type="entry name" value="Preph/Arog_dehydrog"/>
</dbReference>
<dbReference type="InterPro" id="IPR036291">
    <property type="entry name" value="NAD(P)-bd_dom_sf"/>
</dbReference>
<keyword evidence="1" id="KW-0560">Oxidoreductase</keyword>
<dbReference type="AlphaFoldDB" id="A0A382LBI0"/>
<dbReference type="GO" id="GO:0006571">
    <property type="term" value="P:tyrosine biosynthetic process"/>
    <property type="evidence" value="ECO:0007669"/>
    <property type="project" value="InterPro"/>
</dbReference>
<dbReference type="GO" id="GO:0008977">
    <property type="term" value="F:prephenate dehydrogenase (NAD+) activity"/>
    <property type="evidence" value="ECO:0007669"/>
    <property type="project" value="InterPro"/>
</dbReference>
<dbReference type="Gene3D" id="3.40.50.720">
    <property type="entry name" value="NAD(P)-binding Rossmann-like Domain"/>
    <property type="match status" value="1"/>
</dbReference>